<dbReference type="GO" id="GO:0046656">
    <property type="term" value="P:folic acid biosynthetic process"/>
    <property type="evidence" value="ECO:0007669"/>
    <property type="project" value="UniProtKB-KW"/>
</dbReference>
<evidence type="ECO:0000256" key="5">
    <source>
        <dbReference type="ARBA" id="ARBA00022909"/>
    </source>
</evidence>
<evidence type="ECO:0000256" key="4">
    <source>
        <dbReference type="ARBA" id="ARBA00013043"/>
    </source>
</evidence>
<dbReference type="GO" id="GO:0005737">
    <property type="term" value="C:cytoplasm"/>
    <property type="evidence" value="ECO:0007669"/>
    <property type="project" value="TreeGrafter"/>
</dbReference>
<evidence type="ECO:0000256" key="2">
    <source>
        <dbReference type="ARBA" id="ARBA00005013"/>
    </source>
</evidence>
<proteinExistence type="inferred from homology"/>
<dbReference type="InterPro" id="IPR006156">
    <property type="entry name" value="Dihydroneopterin_aldolase"/>
</dbReference>
<protein>
    <recommendedName>
        <fullName evidence="4">dihydroneopterin aldolase</fullName>
        <ecNumber evidence="4">4.1.2.25</ecNumber>
    </recommendedName>
    <alternativeName>
        <fullName evidence="7">7,8-dihydroneopterin aldolase</fullName>
    </alternativeName>
</protein>
<organism evidence="9 10">
    <name type="scientific">Rivibacter subsaxonicus</name>
    <dbReference type="NCBI Taxonomy" id="457575"/>
    <lineage>
        <taxon>Bacteria</taxon>
        <taxon>Pseudomonadati</taxon>
        <taxon>Pseudomonadota</taxon>
        <taxon>Betaproteobacteria</taxon>
        <taxon>Burkholderiales</taxon>
        <taxon>Rivibacter</taxon>
    </lineage>
</organism>
<dbReference type="GO" id="GO:0004150">
    <property type="term" value="F:dihydroneopterin aldolase activity"/>
    <property type="evidence" value="ECO:0007669"/>
    <property type="project" value="UniProtKB-EC"/>
</dbReference>
<evidence type="ECO:0000256" key="3">
    <source>
        <dbReference type="ARBA" id="ARBA00005708"/>
    </source>
</evidence>
<name>A0A4Q7W0I4_9BURK</name>
<reference evidence="9 10" key="1">
    <citation type="submission" date="2019-02" db="EMBL/GenBank/DDBJ databases">
        <title>Genomic Encyclopedia of Type Strains, Phase IV (KMG-IV): sequencing the most valuable type-strain genomes for metagenomic binning, comparative biology and taxonomic classification.</title>
        <authorList>
            <person name="Goeker M."/>
        </authorList>
    </citation>
    <scope>NUCLEOTIDE SEQUENCE [LARGE SCALE GENOMIC DNA]</scope>
    <source>
        <strain evidence="9 10">DSM 19570</strain>
    </source>
</reference>
<comment type="pathway">
    <text evidence="2">Cofactor biosynthesis; tetrahydrofolate biosynthesis; 2-amino-4-hydroxy-6-hydroxymethyl-7,8-dihydropteridine diphosphate from 7,8-dihydroneopterin triphosphate: step 3/4.</text>
</comment>
<dbReference type="RefSeq" id="WP_130430459.1">
    <property type="nucleotide sequence ID" value="NZ_SHKP01000004.1"/>
</dbReference>
<accession>A0A4Q7W0I4</accession>
<gene>
    <name evidence="9" type="ORF">EV670_0751</name>
</gene>
<dbReference type="Pfam" id="PF02152">
    <property type="entry name" value="FolB"/>
    <property type="match status" value="1"/>
</dbReference>
<evidence type="ECO:0000256" key="1">
    <source>
        <dbReference type="ARBA" id="ARBA00001353"/>
    </source>
</evidence>
<evidence type="ECO:0000259" key="8">
    <source>
        <dbReference type="SMART" id="SM00905"/>
    </source>
</evidence>
<evidence type="ECO:0000313" key="9">
    <source>
        <dbReference type="EMBL" id="RZU02722.1"/>
    </source>
</evidence>
<dbReference type="PANTHER" id="PTHR42844:SF1">
    <property type="entry name" value="DIHYDRONEOPTERIN ALDOLASE 1-RELATED"/>
    <property type="match status" value="1"/>
</dbReference>
<dbReference type="Proteomes" id="UP000293671">
    <property type="component" value="Unassembled WGS sequence"/>
</dbReference>
<dbReference type="InterPro" id="IPR043133">
    <property type="entry name" value="GTP-CH-I_C/QueF"/>
</dbReference>
<feature type="domain" description="Dihydroneopterin aldolase/epimerase" evidence="8">
    <location>
        <begin position="25"/>
        <end position="135"/>
    </location>
</feature>
<evidence type="ECO:0000256" key="7">
    <source>
        <dbReference type="ARBA" id="ARBA00032903"/>
    </source>
</evidence>
<dbReference type="SMART" id="SM00905">
    <property type="entry name" value="FolB"/>
    <property type="match status" value="1"/>
</dbReference>
<dbReference type="PANTHER" id="PTHR42844">
    <property type="entry name" value="DIHYDRONEOPTERIN ALDOLASE 1-RELATED"/>
    <property type="match status" value="1"/>
</dbReference>
<dbReference type="InterPro" id="IPR006157">
    <property type="entry name" value="FolB_dom"/>
</dbReference>
<keyword evidence="5" id="KW-0289">Folate biosynthesis</keyword>
<comment type="similarity">
    <text evidence="3">Belongs to the DHNA family.</text>
</comment>
<dbReference type="AlphaFoldDB" id="A0A4Q7W0I4"/>
<evidence type="ECO:0000313" key="10">
    <source>
        <dbReference type="Proteomes" id="UP000293671"/>
    </source>
</evidence>
<comment type="caution">
    <text evidence="9">The sequence shown here is derived from an EMBL/GenBank/DDBJ whole genome shotgun (WGS) entry which is preliminary data.</text>
</comment>
<sequence length="163" mass="17698">MSPFRPLPNAAPLAQADAVAALDLIFIEGFVGQTVIGIHHDELHDTQPVRIDLYAGVPRPRACDTDSIGDTIDYSEVRSRLHRHLLEHRLQLLEAFAESIADILLDEFGARWVRVVVAKPRKFDDVEAVGVAIERQRVPAADGAARGAAVLSLLGAGLVPGKR</sequence>
<keyword evidence="6" id="KW-0456">Lyase</keyword>
<evidence type="ECO:0000256" key="6">
    <source>
        <dbReference type="ARBA" id="ARBA00023239"/>
    </source>
</evidence>
<dbReference type="SUPFAM" id="SSF55620">
    <property type="entry name" value="Tetrahydrobiopterin biosynthesis enzymes-like"/>
    <property type="match status" value="1"/>
</dbReference>
<dbReference type="NCBIfam" id="TIGR00526">
    <property type="entry name" value="folB_dom"/>
    <property type="match status" value="1"/>
</dbReference>
<dbReference type="OrthoDB" id="9810587at2"/>
<dbReference type="Gene3D" id="3.30.1130.10">
    <property type="match status" value="1"/>
</dbReference>
<comment type="catalytic activity">
    <reaction evidence="1">
        <text>7,8-dihydroneopterin = 6-hydroxymethyl-7,8-dihydropterin + glycolaldehyde</text>
        <dbReference type="Rhea" id="RHEA:10540"/>
        <dbReference type="ChEBI" id="CHEBI:17001"/>
        <dbReference type="ChEBI" id="CHEBI:17071"/>
        <dbReference type="ChEBI" id="CHEBI:44841"/>
        <dbReference type="EC" id="4.1.2.25"/>
    </reaction>
</comment>
<dbReference type="EMBL" id="SHKP01000004">
    <property type="protein sequence ID" value="RZU02722.1"/>
    <property type="molecule type" value="Genomic_DNA"/>
</dbReference>
<keyword evidence="10" id="KW-1185">Reference proteome</keyword>
<dbReference type="EC" id="4.1.2.25" evidence="4"/>